<sequence>METYRKIATVQAKIFKAGDEDGTIDLLDTPYIKTLENNKHFGEFGKHYLCVGIDGEKWLVEKSIFERTYELVHETISCVLEKEKEPTPIEWLVEYIHSEEYQRAFGQTYISPEIWMKAVAMQNERDERLRDFDTWKEWKTSNNF</sequence>
<evidence type="ECO:0000313" key="1">
    <source>
        <dbReference type="EMBL" id="CAB4175357.1"/>
    </source>
</evidence>
<protein>
    <recommendedName>
        <fullName evidence="2">Phage protein</fullName>
    </recommendedName>
</protein>
<accession>A0A6J5PXC8</accession>
<reference evidence="1" key="1">
    <citation type="submission" date="2020-05" db="EMBL/GenBank/DDBJ databases">
        <authorList>
            <person name="Chiriac C."/>
            <person name="Salcher M."/>
            <person name="Ghai R."/>
            <person name="Kavagutti S V."/>
        </authorList>
    </citation>
    <scope>NUCLEOTIDE SEQUENCE</scope>
</reference>
<dbReference type="EMBL" id="LR796923">
    <property type="protein sequence ID" value="CAB4175357.1"/>
    <property type="molecule type" value="Genomic_DNA"/>
</dbReference>
<proteinExistence type="predicted"/>
<gene>
    <name evidence="1" type="ORF">UFOVP972_151</name>
</gene>
<evidence type="ECO:0008006" key="2">
    <source>
        <dbReference type="Google" id="ProtNLM"/>
    </source>
</evidence>
<name>A0A6J5PXC8_9CAUD</name>
<organism evidence="1">
    <name type="scientific">uncultured Caudovirales phage</name>
    <dbReference type="NCBI Taxonomy" id="2100421"/>
    <lineage>
        <taxon>Viruses</taxon>
        <taxon>Duplodnaviria</taxon>
        <taxon>Heunggongvirae</taxon>
        <taxon>Uroviricota</taxon>
        <taxon>Caudoviricetes</taxon>
        <taxon>Peduoviridae</taxon>
        <taxon>Maltschvirus</taxon>
        <taxon>Maltschvirus maltsch</taxon>
    </lineage>
</organism>